<dbReference type="Gene3D" id="2.70.70.10">
    <property type="entry name" value="Glucose Permease (Domain IIA)"/>
    <property type="match status" value="1"/>
</dbReference>
<evidence type="ECO:0000256" key="1">
    <source>
        <dbReference type="ARBA" id="ARBA00022729"/>
    </source>
</evidence>
<comment type="caution">
    <text evidence="4">The sequence shown here is derived from an EMBL/GenBank/DDBJ whole genome shotgun (WGS) entry which is preliminary data.</text>
</comment>
<protein>
    <submittedName>
        <fullName evidence="4">Peptidase M23-like protein</fullName>
    </submittedName>
</protein>
<organism evidence="4 5">
    <name type="scientific">Asanoa ferruginea</name>
    <dbReference type="NCBI Taxonomy" id="53367"/>
    <lineage>
        <taxon>Bacteria</taxon>
        <taxon>Bacillati</taxon>
        <taxon>Actinomycetota</taxon>
        <taxon>Actinomycetes</taxon>
        <taxon>Micromonosporales</taxon>
        <taxon>Micromonosporaceae</taxon>
        <taxon>Asanoa</taxon>
    </lineage>
</organism>
<dbReference type="Proteomes" id="UP000256913">
    <property type="component" value="Unassembled WGS sequence"/>
</dbReference>
<evidence type="ECO:0000259" key="3">
    <source>
        <dbReference type="Pfam" id="PF01551"/>
    </source>
</evidence>
<dbReference type="PANTHER" id="PTHR21666">
    <property type="entry name" value="PEPTIDASE-RELATED"/>
    <property type="match status" value="1"/>
</dbReference>
<keyword evidence="1" id="KW-0732">Signal</keyword>
<dbReference type="CDD" id="cd12797">
    <property type="entry name" value="M23_peptidase"/>
    <property type="match status" value="1"/>
</dbReference>
<keyword evidence="5" id="KW-1185">Reference proteome</keyword>
<feature type="region of interest" description="Disordered" evidence="2">
    <location>
        <begin position="174"/>
        <end position="195"/>
    </location>
</feature>
<dbReference type="AlphaFoldDB" id="A0A3D9ZKU5"/>
<name>A0A3D9ZKU5_9ACTN</name>
<dbReference type="PANTHER" id="PTHR21666:SF289">
    <property type="entry name" value="L-ALA--D-GLU ENDOPEPTIDASE"/>
    <property type="match status" value="1"/>
</dbReference>
<evidence type="ECO:0000313" key="5">
    <source>
        <dbReference type="Proteomes" id="UP000256913"/>
    </source>
</evidence>
<proteinExistence type="predicted"/>
<dbReference type="GO" id="GO:0004222">
    <property type="term" value="F:metalloendopeptidase activity"/>
    <property type="evidence" value="ECO:0007669"/>
    <property type="project" value="TreeGrafter"/>
</dbReference>
<sequence>MNWYALRNAALSLLVIVLVSAVALVVPAGRLLPSRDASWGRAVGGSGLGAIHQGAGVRGSPVLVSFPSHSLGVDPGGVDAGWFTVGAEAKINPAGPRAPWLRTVASEPKAASTIVTAVVGRAGVAPEPVAASMAAGAVVGRAGVAREPVAASTTAAVMVGRAGVAPEPVAASTTAGTVAGRGPGSPFRPPLEPPLRVTRRFDGPPRPWLPGHRGVDLASAPGATVWAAGLGEVVFAGPVAGRSVVSIQHPGGLRTTYEPLTPVVRRGDQVAAGDPIGTLDAGHPGCPAAACLHWGLRRDAEYLDPLLLLGFRVRLLPL</sequence>
<dbReference type="RefSeq" id="WP_409362993.1">
    <property type="nucleotide sequence ID" value="NZ_BONB01000090.1"/>
</dbReference>
<dbReference type="InterPro" id="IPR016047">
    <property type="entry name" value="M23ase_b-sheet_dom"/>
</dbReference>
<gene>
    <name evidence="4" type="ORF">DFJ67_3838</name>
</gene>
<accession>A0A3D9ZKU5</accession>
<dbReference type="InterPro" id="IPR050570">
    <property type="entry name" value="Cell_wall_metabolism_enzyme"/>
</dbReference>
<dbReference type="EMBL" id="QUMQ01000001">
    <property type="protein sequence ID" value="REF97831.1"/>
    <property type="molecule type" value="Genomic_DNA"/>
</dbReference>
<dbReference type="SUPFAM" id="SSF51261">
    <property type="entry name" value="Duplicated hybrid motif"/>
    <property type="match status" value="1"/>
</dbReference>
<dbReference type="InterPro" id="IPR011055">
    <property type="entry name" value="Dup_hybrid_motif"/>
</dbReference>
<feature type="domain" description="M23ase beta-sheet core" evidence="3">
    <location>
        <begin position="211"/>
        <end position="305"/>
    </location>
</feature>
<evidence type="ECO:0000256" key="2">
    <source>
        <dbReference type="SAM" id="MobiDB-lite"/>
    </source>
</evidence>
<dbReference type="Pfam" id="PF01551">
    <property type="entry name" value="Peptidase_M23"/>
    <property type="match status" value="1"/>
</dbReference>
<evidence type="ECO:0000313" key="4">
    <source>
        <dbReference type="EMBL" id="REF97831.1"/>
    </source>
</evidence>
<reference evidence="4 5" key="1">
    <citation type="submission" date="2018-08" db="EMBL/GenBank/DDBJ databases">
        <title>Sequencing the genomes of 1000 actinobacteria strains.</title>
        <authorList>
            <person name="Klenk H.-P."/>
        </authorList>
    </citation>
    <scope>NUCLEOTIDE SEQUENCE [LARGE SCALE GENOMIC DNA]</scope>
    <source>
        <strain evidence="4 5">DSM 44099</strain>
    </source>
</reference>